<dbReference type="EMBL" id="ML975247">
    <property type="protein sequence ID" value="KAF1839104.1"/>
    <property type="molecule type" value="Genomic_DNA"/>
</dbReference>
<reference evidence="1" key="1">
    <citation type="submission" date="2020-01" db="EMBL/GenBank/DDBJ databases">
        <authorList>
            <consortium name="DOE Joint Genome Institute"/>
            <person name="Haridas S."/>
            <person name="Albert R."/>
            <person name="Binder M."/>
            <person name="Bloem J."/>
            <person name="Labutti K."/>
            <person name="Salamov A."/>
            <person name="Andreopoulos B."/>
            <person name="Baker S.E."/>
            <person name="Barry K."/>
            <person name="Bills G."/>
            <person name="Bluhm B.H."/>
            <person name="Cannon C."/>
            <person name="Castanera R."/>
            <person name="Culley D.E."/>
            <person name="Daum C."/>
            <person name="Ezra D."/>
            <person name="Gonzalez J.B."/>
            <person name="Henrissat B."/>
            <person name="Kuo A."/>
            <person name="Liang C."/>
            <person name="Lipzen A."/>
            <person name="Lutzoni F."/>
            <person name="Magnuson J."/>
            <person name="Mondo S."/>
            <person name="Nolan M."/>
            <person name="Ohm R."/>
            <person name="Pangilinan J."/>
            <person name="Park H.-J."/>
            <person name="Ramirez L."/>
            <person name="Alfaro M."/>
            <person name="Sun H."/>
            <person name="Tritt A."/>
            <person name="Yoshinaga Y."/>
            <person name="Zwiers L.-H."/>
            <person name="Turgeon B.G."/>
            <person name="Goodwin S.B."/>
            <person name="Spatafora J.W."/>
            <person name="Crous P.W."/>
            <person name="Grigoriev I.V."/>
        </authorList>
    </citation>
    <scope>NUCLEOTIDE SEQUENCE</scope>
    <source>
        <strain evidence="1">P77</strain>
    </source>
</reference>
<keyword evidence="2" id="KW-1185">Reference proteome</keyword>
<evidence type="ECO:0000313" key="1">
    <source>
        <dbReference type="EMBL" id="KAF1839104.1"/>
    </source>
</evidence>
<evidence type="ECO:0000313" key="2">
    <source>
        <dbReference type="Proteomes" id="UP000800040"/>
    </source>
</evidence>
<gene>
    <name evidence="1" type="ORF">BDW02DRAFT_276949</name>
</gene>
<accession>A0A6A5KWP0</accession>
<proteinExistence type="predicted"/>
<protein>
    <submittedName>
        <fullName evidence="1">Uncharacterized protein</fullName>
    </submittedName>
</protein>
<dbReference type="AlphaFoldDB" id="A0A6A5KWP0"/>
<sequence length="158" mass="16980">MAAYIHIYRGGIAFLSTPHHPPGRLNDAATGSDVVATAVPLTPTSPSSVGGDGTPAAQIYPRRCCVAVSRSLCAETPRSLYPHLNVAIAPHDPQNSNDVNGRLESIYRLLLSQLLSLYCTFARPVKSACGRSERDLKHIMFSTRPPVSVLRELIAGFA</sequence>
<dbReference type="Proteomes" id="UP000800040">
    <property type="component" value="Unassembled WGS sequence"/>
</dbReference>
<organism evidence="1 2">
    <name type="scientific">Decorospora gaudefroyi</name>
    <dbReference type="NCBI Taxonomy" id="184978"/>
    <lineage>
        <taxon>Eukaryota</taxon>
        <taxon>Fungi</taxon>
        <taxon>Dikarya</taxon>
        <taxon>Ascomycota</taxon>
        <taxon>Pezizomycotina</taxon>
        <taxon>Dothideomycetes</taxon>
        <taxon>Pleosporomycetidae</taxon>
        <taxon>Pleosporales</taxon>
        <taxon>Pleosporineae</taxon>
        <taxon>Pleosporaceae</taxon>
        <taxon>Decorospora</taxon>
    </lineage>
</organism>
<name>A0A6A5KWP0_9PLEO</name>